<dbReference type="Pfam" id="PF10604">
    <property type="entry name" value="Polyketide_cyc2"/>
    <property type="match status" value="1"/>
</dbReference>
<name>A0ABY2WKR6_9FLAO</name>
<organism evidence="1 2">
    <name type="scientific">Flagellimonas algicola</name>
    <dbReference type="NCBI Taxonomy" id="2583815"/>
    <lineage>
        <taxon>Bacteria</taxon>
        <taxon>Pseudomonadati</taxon>
        <taxon>Bacteroidota</taxon>
        <taxon>Flavobacteriia</taxon>
        <taxon>Flavobacteriales</taxon>
        <taxon>Flavobacteriaceae</taxon>
        <taxon>Flagellimonas</taxon>
    </lineage>
</organism>
<dbReference type="Proteomes" id="UP000751614">
    <property type="component" value="Unassembled WGS sequence"/>
</dbReference>
<gene>
    <name evidence="1" type="ORF">FGG15_13190</name>
</gene>
<protein>
    <submittedName>
        <fullName evidence="1">SRPBCC domain-containing protein</fullName>
    </submittedName>
</protein>
<reference evidence="1 2" key="1">
    <citation type="submission" date="2019-05" db="EMBL/GenBank/DDBJ databases">
        <title>Flagellimonas sp. AsT0115, sp. nov., isolated from a marine red algae, Asparagopsis taxiformis.</title>
        <authorList>
            <person name="Kim J."/>
            <person name="Jeong S.E."/>
            <person name="Jeon C.O."/>
        </authorList>
    </citation>
    <scope>NUCLEOTIDE SEQUENCE [LARGE SCALE GENOMIC DNA]</scope>
    <source>
        <strain evidence="1 2">AsT0115</strain>
    </source>
</reference>
<accession>A0ABY2WKR6</accession>
<evidence type="ECO:0000313" key="2">
    <source>
        <dbReference type="Proteomes" id="UP000751614"/>
    </source>
</evidence>
<dbReference type="CDD" id="cd07822">
    <property type="entry name" value="SRPBCC_4"/>
    <property type="match status" value="1"/>
</dbReference>
<proteinExistence type="predicted"/>
<dbReference type="InterPro" id="IPR023393">
    <property type="entry name" value="START-like_dom_sf"/>
</dbReference>
<dbReference type="RefSeq" id="WP_138836976.1">
    <property type="nucleotide sequence ID" value="NZ_VCNI01000002.1"/>
</dbReference>
<dbReference type="SUPFAM" id="SSF55961">
    <property type="entry name" value="Bet v1-like"/>
    <property type="match status" value="1"/>
</dbReference>
<dbReference type="Gene3D" id="3.30.530.20">
    <property type="match status" value="1"/>
</dbReference>
<keyword evidence="2" id="KW-1185">Reference proteome</keyword>
<evidence type="ECO:0000313" key="1">
    <source>
        <dbReference type="EMBL" id="TMU55132.1"/>
    </source>
</evidence>
<comment type="caution">
    <text evidence="1">The sequence shown here is derived from an EMBL/GenBank/DDBJ whole genome shotgun (WGS) entry which is preliminary data.</text>
</comment>
<dbReference type="InterPro" id="IPR019587">
    <property type="entry name" value="Polyketide_cyclase/dehydratase"/>
</dbReference>
<dbReference type="EMBL" id="VCNI01000002">
    <property type="protein sequence ID" value="TMU55132.1"/>
    <property type="molecule type" value="Genomic_DNA"/>
</dbReference>
<sequence>MKKSMYIAIGVIAIMLILTVTGRKSAHHEITIKASPEKVWKVLTDMNDYSNWNPVMKLLEGEVKEGNEVKYRFTQDADNISEIGATVVQITPNRLLNQKGGIPLVLTFNHKYILEPTGSSTKVTIHEDYKGIGVNFWNPKGVEEAYGKLNMALKVRVETKK</sequence>